<dbReference type="PANTHER" id="PTHR43034">
    <property type="entry name" value="ION-TRANSLOCATING OXIDOREDUCTASE COMPLEX SUBUNIT C"/>
    <property type="match status" value="1"/>
</dbReference>
<feature type="binding site" evidence="8">
    <location>
        <position position="421"/>
    </location>
    <ligand>
        <name>[4Fe-4S] cluster</name>
        <dbReference type="ChEBI" id="CHEBI:49883"/>
        <label>2</label>
    </ligand>
</feature>
<dbReference type="Pfam" id="PF12838">
    <property type="entry name" value="Fer4_7"/>
    <property type="match status" value="1"/>
</dbReference>
<keyword evidence="6 8" id="KW-0408">Iron</keyword>
<dbReference type="NCBIfam" id="NF003454">
    <property type="entry name" value="PRK05035.1"/>
    <property type="match status" value="1"/>
</dbReference>
<comment type="caution">
    <text evidence="12">The sequence shown here is derived from an EMBL/GenBank/DDBJ whole genome shotgun (WGS) entry which is preliminary data.</text>
</comment>
<feature type="binding site" evidence="8">
    <location>
        <position position="379"/>
    </location>
    <ligand>
        <name>[4Fe-4S] cluster</name>
        <dbReference type="ChEBI" id="CHEBI:49883"/>
        <label>1</label>
    </ligand>
</feature>
<dbReference type="NCBIfam" id="TIGR01945">
    <property type="entry name" value="rnfC"/>
    <property type="match status" value="1"/>
</dbReference>
<dbReference type="Proteomes" id="UP001156682">
    <property type="component" value="Unassembled WGS sequence"/>
</dbReference>
<dbReference type="RefSeq" id="WP_027850444.1">
    <property type="nucleotide sequence ID" value="NZ_BSOR01000029.1"/>
</dbReference>
<dbReference type="EC" id="7.-.-.-" evidence="8"/>
<dbReference type="EMBL" id="BSOR01000029">
    <property type="protein sequence ID" value="GLR64345.1"/>
    <property type="molecule type" value="Genomic_DNA"/>
</dbReference>
<proteinExistence type="inferred from homology"/>
<dbReference type="HAMAP" id="MF_00461">
    <property type="entry name" value="RsxC_RnfC"/>
    <property type="match status" value="1"/>
</dbReference>
<protein>
    <recommendedName>
        <fullName evidence="8">Ion-translocating oxidoreductase complex subunit C</fullName>
        <ecNumber evidence="8">7.-.-.-</ecNumber>
    </recommendedName>
    <alternativeName>
        <fullName evidence="8">Rnf electron transport complex subunit C</fullName>
    </alternativeName>
</protein>
<name>A0ABQ5ZVZ1_9GAMM</name>
<evidence type="ECO:0000259" key="11">
    <source>
        <dbReference type="PROSITE" id="PS51379"/>
    </source>
</evidence>
<comment type="subunit">
    <text evidence="8">The complex is composed of six subunits: RnfA, RnfB, RnfC, RnfD, RnfE and RnfG.</text>
</comment>
<comment type="subcellular location">
    <subcellularLocation>
        <location evidence="8">Cell inner membrane</location>
        <topology evidence="8">Peripheral membrane protein</topology>
    </subcellularLocation>
</comment>
<sequence>MATTWIKRTFHGGIHPAENKHLSSLAEVRVAALPKQVVLPLSSGNGPALKPLVEVGDRVKTGQLIASCSKGFSANLHASISGQVIALEERPLVHPSGLNVASIVITSDGQDTPYQHPAYPLWQEATDEQLLEMIQQAGLVGLGGAGFPTSVKINGAYQQGIKTLIINAAECEPYITADDLLIQTQAKALLDGIAILQRLLKPQAILLGIEDNKPEALAALETALSEHPLKAALEIGVLPTRYPSGGEKQLIQLLTGQEVPSGKIPLDLGVLCHNVGTIYALNAAVTLGQPLIQRLVTVTGQAVSQPGNYWVRLGTPIQDLLDEAGIKETSSKKAQRLIVGGPMMGFTLDSSDYSITKSVNCLLLPTEKELPLPGVEQPCIRCGQCELACPAQLLPQQLYFYSANQAYEQAADQQLFDCIECGACAWVCPSEIPLVQYYRHAKAELRQMQAEAIKAEQAKQRFEARNARLEQEKLDREAKRLARAEAAARMAAAKKAAAEKEATETEASQQTSQQTSQATASKAQATQAPKAVANNTALLKQLKTAKAAASVAVRKAEKTLSNLEVNPDATPEQMNKQREMIDKAKEQLAKAEAKLAEANSLQETTQ</sequence>
<evidence type="ECO:0000256" key="7">
    <source>
        <dbReference type="ARBA" id="ARBA00023014"/>
    </source>
</evidence>
<dbReference type="InterPro" id="IPR011538">
    <property type="entry name" value="Nuo51_FMN-bd"/>
</dbReference>
<feature type="compositionally biased region" description="Low complexity" evidence="10">
    <location>
        <begin position="505"/>
        <end position="527"/>
    </location>
</feature>
<keyword evidence="8" id="KW-0472">Membrane</keyword>
<keyword evidence="8" id="KW-1003">Cell membrane</keyword>
<dbReference type="InterPro" id="IPR017896">
    <property type="entry name" value="4Fe4S_Fe-S-bd"/>
</dbReference>
<evidence type="ECO:0000256" key="4">
    <source>
        <dbReference type="ARBA" id="ARBA00022737"/>
    </source>
</evidence>
<feature type="binding site" evidence="8">
    <location>
        <position position="424"/>
    </location>
    <ligand>
        <name>[4Fe-4S] cluster</name>
        <dbReference type="ChEBI" id="CHEBI:49883"/>
        <label>2</label>
    </ligand>
</feature>
<dbReference type="Gene3D" id="3.10.20.600">
    <property type="match status" value="1"/>
</dbReference>
<dbReference type="InterPro" id="IPR010208">
    <property type="entry name" value="Ion_transpt_RnfC/RsxC"/>
</dbReference>
<dbReference type="Gene3D" id="3.30.70.20">
    <property type="match status" value="1"/>
</dbReference>
<keyword evidence="7 8" id="KW-0411">Iron-sulfur</keyword>
<dbReference type="Gene3D" id="3.40.50.11540">
    <property type="entry name" value="NADH-ubiquinone oxidoreductase 51kDa subunit"/>
    <property type="match status" value="1"/>
</dbReference>
<reference evidence="13" key="1">
    <citation type="journal article" date="2019" name="Int. J. Syst. Evol. Microbiol.">
        <title>The Global Catalogue of Microorganisms (GCM) 10K type strain sequencing project: providing services to taxonomists for standard genome sequencing and annotation.</title>
        <authorList>
            <consortium name="The Broad Institute Genomics Platform"/>
            <consortium name="The Broad Institute Genome Sequencing Center for Infectious Disease"/>
            <person name="Wu L."/>
            <person name="Ma J."/>
        </authorList>
    </citation>
    <scope>NUCLEOTIDE SEQUENCE [LARGE SCALE GENOMIC DNA]</scope>
    <source>
        <strain evidence="13">NBRC 100033</strain>
    </source>
</reference>
<dbReference type="Pfam" id="PF01512">
    <property type="entry name" value="Complex1_51K"/>
    <property type="match status" value="1"/>
</dbReference>
<comment type="function">
    <text evidence="8">Part of a membrane-bound complex that couples electron transfer with translocation of ions across the membrane.</text>
</comment>
<keyword evidence="8" id="KW-1278">Translocase</keyword>
<evidence type="ECO:0000313" key="13">
    <source>
        <dbReference type="Proteomes" id="UP001156682"/>
    </source>
</evidence>
<feature type="binding site" evidence="8">
    <location>
        <position position="418"/>
    </location>
    <ligand>
        <name>[4Fe-4S] cluster</name>
        <dbReference type="ChEBI" id="CHEBI:49883"/>
        <label>2</label>
    </ligand>
</feature>
<dbReference type="PROSITE" id="PS51379">
    <property type="entry name" value="4FE4S_FER_2"/>
    <property type="match status" value="2"/>
</dbReference>
<feature type="binding site" evidence="8">
    <location>
        <position position="385"/>
    </location>
    <ligand>
        <name>[4Fe-4S] cluster</name>
        <dbReference type="ChEBI" id="CHEBI:49883"/>
        <label>1</label>
    </ligand>
</feature>
<feature type="domain" description="4Fe-4S ferredoxin-type" evidence="11">
    <location>
        <begin position="371"/>
        <end position="399"/>
    </location>
</feature>
<keyword evidence="13" id="KW-1185">Reference proteome</keyword>
<evidence type="ECO:0000313" key="12">
    <source>
        <dbReference type="EMBL" id="GLR64345.1"/>
    </source>
</evidence>
<dbReference type="InterPro" id="IPR017900">
    <property type="entry name" value="4Fe4S_Fe_S_CS"/>
</dbReference>
<dbReference type="PANTHER" id="PTHR43034:SF2">
    <property type="entry name" value="ION-TRANSLOCATING OXIDOREDUCTASE COMPLEX SUBUNIT C"/>
    <property type="match status" value="1"/>
</dbReference>
<dbReference type="SUPFAM" id="SSF142019">
    <property type="entry name" value="Nqo1 FMN-binding domain-like"/>
    <property type="match status" value="1"/>
</dbReference>
<dbReference type="InterPro" id="IPR037225">
    <property type="entry name" value="Nuo51_FMN-bd_sf"/>
</dbReference>
<feature type="binding site" evidence="8">
    <location>
        <position position="389"/>
    </location>
    <ligand>
        <name>[4Fe-4S] cluster</name>
        <dbReference type="ChEBI" id="CHEBI:49883"/>
        <label>2</label>
    </ligand>
</feature>
<keyword evidence="8" id="KW-0997">Cell inner membrane</keyword>
<dbReference type="SUPFAM" id="SSF46548">
    <property type="entry name" value="alpha-helical ferredoxin"/>
    <property type="match status" value="1"/>
</dbReference>
<gene>
    <name evidence="8" type="primary">rnfC</name>
    <name evidence="12" type="ORF">GCM10007878_17830</name>
</gene>
<keyword evidence="4 8" id="KW-0677">Repeat</keyword>
<feature type="domain" description="4Fe-4S ferredoxin-type" evidence="11">
    <location>
        <begin position="407"/>
        <end position="438"/>
    </location>
</feature>
<evidence type="ECO:0000256" key="10">
    <source>
        <dbReference type="SAM" id="MobiDB-lite"/>
    </source>
</evidence>
<feature type="binding site" evidence="8">
    <location>
        <position position="382"/>
    </location>
    <ligand>
        <name>[4Fe-4S] cluster</name>
        <dbReference type="ChEBI" id="CHEBI:49883"/>
        <label>1</label>
    </ligand>
</feature>
<keyword evidence="3 8" id="KW-0479">Metal-binding</keyword>
<keyword evidence="2 8" id="KW-0004">4Fe-4S</keyword>
<evidence type="ECO:0000256" key="3">
    <source>
        <dbReference type="ARBA" id="ARBA00022723"/>
    </source>
</evidence>
<dbReference type="InterPro" id="IPR019554">
    <property type="entry name" value="Soluble_ligand-bd"/>
</dbReference>
<accession>A0ABQ5ZVZ1</accession>
<evidence type="ECO:0000256" key="2">
    <source>
        <dbReference type="ARBA" id="ARBA00022485"/>
    </source>
</evidence>
<keyword evidence="1 8" id="KW-0813">Transport</keyword>
<feature type="binding site" evidence="8">
    <location>
        <position position="428"/>
    </location>
    <ligand>
        <name>[4Fe-4S] cluster</name>
        <dbReference type="ChEBI" id="CHEBI:49883"/>
        <label>1</label>
    </ligand>
</feature>
<evidence type="ECO:0000256" key="5">
    <source>
        <dbReference type="ARBA" id="ARBA00022982"/>
    </source>
</evidence>
<dbReference type="InterPro" id="IPR026902">
    <property type="entry name" value="RnfC_N"/>
</dbReference>
<organism evidence="12 13">
    <name type="scientific">Marinospirillum insulare</name>
    <dbReference type="NCBI Taxonomy" id="217169"/>
    <lineage>
        <taxon>Bacteria</taxon>
        <taxon>Pseudomonadati</taxon>
        <taxon>Pseudomonadota</taxon>
        <taxon>Gammaproteobacteria</taxon>
        <taxon>Oceanospirillales</taxon>
        <taxon>Oceanospirillaceae</taxon>
        <taxon>Marinospirillum</taxon>
    </lineage>
</organism>
<dbReference type="Pfam" id="PF10531">
    <property type="entry name" value="SLBB"/>
    <property type="match status" value="1"/>
</dbReference>
<feature type="coiled-coil region" evidence="9">
    <location>
        <begin position="539"/>
        <end position="604"/>
    </location>
</feature>
<keyword evidence="9" id="KW-0175">Coiled coil</keyword>
<evidence type="ECO:0000256" key="8">
    <source>
        <dbReference type="HAMAP-Rule" id="MF_00461"/>
    </source>
</evidence>
<evidence type="ECO:0000256" key="6">
    <source>
        <dbReference type="ARBA" id="ARBA00023004"/>
    </source>
</evidence>
<dbReference type="Pfam" id="PF13375">
    <property type="entry name" value="RnfC_N"/>
    <property type="match status" value="1"/>
</dbReference>
<keyword evidence="5 8" id="KW-0249">Electron transport</keyword>
<comment type="similarity">
    <text evidence="8">Belongs to the 4Fe4S bacterial-type ferredoxin family. RnfC subfamily.</text>
</comment>
<comment type="cofactor">
    <cofactor evidence="8">
        <name>[4Fe-4S] cluster</name>
        <dbReference type="ChEBI" id="CHEBI:49883"/>
    </cofactor>
    <text evidence="8">Binds 2 [4Fe-4S] clusters per subunit.</text>
</comment>
<dbReference type="PROSITE" id="PS00198">
    <property type="entry name" value="4FE4S_FER_1"/>
    <property type="match status" value="1"/>
</dbReference>
<feature type="region of interest" description="Disordered" evidence="10">
    <location>
        <begin position="492"/>
        <end position="527"/>
    </location>
</feature>
<evidence type="ECO:0000256" key="9">
    <source>
        <dbReference type="SAM" id="Coils"/>
    </source>
</evidence>
<evidence type="ECO:0000256" key="1">
    <source>
        <dbReference type="ARBA" id="ARBA00022448"/>
    </source>
</evidence>